<name>A0A549SZJ3_9HYPH</name>
<reference evidence="2 3" key="1">
    <citation type="submission" date="2019-07" db="EMBL/GenBank/DDBJ databases">
        <title>Ln-dependent methylotrophs.</title>
        <authorList>
            <person name="Tani A."/>
        </authorList>
    </citation>
    <scope>NUCLEOTIDE SEQUENCE [LARGE SCALE GENOMIC DNA]</scope>
    <source>
        <strain evidence="2 3">SM12</strain>
    </source>
</reference>
<organism evidence="2 3">
    <name type="scientific">Rhizobium straminoryzae</name>
    <dbReference type="NCBI Taxonomy" id="1387186"/>
    <lineage>
        <taxon>Bacteria</taxon>
        <taxon>Pseudomonadati</taxon>
        <taxon>Pseudomonadota</taxon>
        <taxon>Alphaproteobacteria</taxon>
        <taxon>Hyphomicrobiales</taxon>
        <taxon>Rhizobiaceae</taxon>
        <taxon>Rhizobium/Agrobacterium group</taxon>
        <taxon>Rhizobium</taxon>
    </lineage>
</organism>
<dbReference type="EMBL" id="VJMG01000070">
    <property type="protein sequence ID" value="TRL35043.1"/>
    <property type="molecule type" value="Genomic_DNA"/>
</dbReference>
<dbReference type="RefSeq" id="WP_143127200.1">
    <property type="nucleotide sequence ID" value="NZ_VJMG01000070.1"/>
</dbReference>
<feature type="coiled-coil region" evidence="1">
    <location>
        <begin position="216"/>
        <end position="250"/>
    </location>
</feature>
<evidence type="ECO:0000313" key="3">
    <source>
        <dbReference type="Proteomes" id="UP000316801"/>
    </source>
</evidence>
<keyword evidence="1" id="KW-0175">Coiled coil</keyword>
<accession>A0A549SZJ3</accession>
<keyword evidence="3" id="KW-1185">Reference proteome</keyword>
<sequence length="338" mass="38568">MDAQLPHWETDPIGFIVDRLFPDQRIFANEEYWETHPEHKQRFEAANAAAQRFIESIGQILSIEQFDLILESEINRFLEERIEIVNALDAKRFFNNRLAETNWDYWSKISYWTPEEAVAISFGKDPNVVNLQSLQPYAGNSLFVGSFHSQMQLISRAVEAGQLLAKNTPAFFLAWALRTGFHMDPRAIEAVEARGEQIADWKTEFDTLAAFLNSLVEQHGRTEVELRSQAEQAQNELETLREAAFAILEENTELHAKLAELSSDPANQKPTPPRERESMLKLILAMAMKKYQFDPTKLRNSATANIAGSVAQIGLKLDEDTVRKFLSEAKVLLQDKTD</sequence>
<dbReference type="AlphaFoldDB" id="A0A549SZJ3"/>
<protein>
    <submittedName>
        <fullName evidence="2">Uncharacterized protein</fullName>
    </submittedName>
</protein>
<evidence type="ECO:0000313" key="2">
    <source>
        <dbReference type="EMBL" id="TRL35043.1"/>
    </source>
</evidence>
<gene>
    <name evidence="2" type="ORF">FNA46_21160</name>
</gene>
<evidence type="ECO:0000256" key="1">
    <source>
        <dbReference type="SAM" id="Coils"/>
    </source>
</evidence>
<comment type="caution">
    <text evidence="2">The sequence shown here is derived from an EMBL/GenBank/DDBJ whole genome shotgun (WGS) entry which is preliminary data.</text>
</comment>
<proteinExistence type="predicted"/>
<dbReference type="Proteomes" id="UP000316801">
    <property type="component" value="Unassembled WGS sequence"/>
</dbReference>